<proteinExistence type="predicted"/>
<evidence type="ECO:0000256" key="1">
    <source>
        <dbReference type="SAM" id="MobiDB-lite"/>
    </source>
</evidence>
<evidence type="ECO:0000313" key="3">
    <source>
        <dbReference type="EMBL" id="EEC50712.1"/>
    </source>
</evidence>
<dbReference type="KEGG" id="pti:PHATRDRAFT_43370"/>
<organism evidence="3 4">
    <name type="scientific">Phaeodactylum tricornutum (strain CCAP 1055/1)</name>
    <dbReference type="NCBI Taxonomy" id="556484"/>
    <lineage>
        <taxon>Eukaryota</taxon>
        <taxon>Sar</taxon>
        <taxon>Stramenopiles</taxon>
        <taxon>Ochrophyta</taxon>
        <taxon>Bacillariophyta</taxon>
        <taxon>Bacillariophyceae</taxon>
        <taxon>Bacillariophycidae</taxon>
        <taxon>Naviculales</taxon>
        <taxon>Phaeodactylaceae</taxon>
        <taxon>Phaeodactylum</taxon>
    </lineage>
</organism>
<sequence>MRTTSNNDRASNGQNKRQPYGAVPAFEDADLLEAEGNGFASNCERLKTFPPDTRRTWKAKLTTYVAIAMALMSIVLCMGIILNVVLGGTWGMETIDNEKSQATQARPSSTNTKTLHLYDELGRYILEDYDAQPPFSDFLPALAGYFGKPLYAFYINRGQGIAAFGVESKEYPIMEFHSANVAYQNTALLGFRTFIQGSRQKKDQDSFFVEPFSLLQTRFPNIPLHHNDMDKLLPSSTTPKRYMYVGSNEMQIREVDTAHRLETNVTYFVLPEEDFGSFVKRTTITNTDAKESLTLSFLDGLAQIQPAGGEMEKPLKTIGRTLQGWMGVYSPYDDSDGMMRMPFFRLSTQPNDSASVVVQKAGHWCLSVLESDNDSTLLPIVYDTSKIFGQDTSLLHPVGLSNRPISEILKEKQYGRAKTSSAFAAVDHIKLAPGKSVTISTFFGKANNVLDIPVISRRVLQLGFSQYKVMRTREIIKQITAVVETTTSHPLWDGHVQQMFLDNALRGGVPSILGEIDDDARLRNVDEDPRLKTYHLFSRIHGDLERDYNGFVIKPTFFSEGPGNFRDIAQNRRSDVLFYPRVGSTNLKTFLSMIQADGYNPLSIEASTFTISDVKACLQIATAAVGPADGHRAQREALTDILHSGPFRPGQLFLLMEEQHIDIIIAQQEFIDIVAAAADQHPIAVYKSGFWADHWTYYMDQIQAYLAIYPDWEERILFDERLPYFFSPAFVKPRHEKYVLSVSFDGTGKHVRQLDATEDNDEEKRTYMAEYIENKTGWYDLQANWQHTALEGGIFHSSPMAKLLLLATLKFASRDAYGMGVEYEGGRPGWDDANNGLVGMLGSGMPETYELVVLLRYIRSALHRFDRDLSVPVELVDLINSINKALKTLSSERGDERNKTESLGSEVPSSFFKYWDEVATARELYRDQTKILFQGLTEVLSSKTICLMIDTWLGEIGRGIERAMYFGSRGFNDNGTSGITPTYFSYNVTKWEKTKAINTNGHPFVRAKQFTLNLFPLFLEGPVRMMKTLDSDEAKLVYDRVSSSQLRDNDLKMYLISASLKGQSLDTGREMAFAPGWLENNSVWLHMSYKFYLEMLRHEMFEAFFEEITSGGMLPFMDPQVYGRSLMECSSFIASSSFEDPAIRGRGFLARLSGSTAEFLSMWILIMIGPHPFYIDKTTNLVQMQLVPALPRWLFAEQADDQKPVIRFKLFGSIEVTYVVGLRDGSTFKVEGPSISNDLADKIRRVAFVASIDVYFEH</sequence>
<dbReference type="OrthoDB" id="407947at2759"/>
<dbReference type="HOGENOM" id="CLU_277846_0_0_1"/>
<dbReference type="SUPFAM" id="SSF48208">
    <property type="entry name" value="Six-hairpin glycosidases"/>
    <property type="match status" value="1"/>
</dbReference>
<feature type="transmembrane region" description="Helical" evidence="2">
    <location>
        <begin position="64"/>
        <end position="90"/>
    </location>
</feature>
<feature type="region of interest" description="Disordered" evidence="1">
    <location>
        <begin position="1"/>
        <end position="20"/>
    </location>
</feature>
<feature type="compositionally biased region" description="Polar residues" evidence="1">
    <location>
        <begin position="1"/>
        <end position="17"/>
    </location>
</feature>
<dbReference type="InterPro" id="IPR008928">
    <property type="entry name" value="6-hairpin_glycosidase_sf"/>
</dbReference>
<dbReference type="GeneID" id="7197407"/>
<evidence type="ECO:0000256" key="2">
    <source>
        <dbReference type="SAM" id="Phobius"/>
    </source>
</evidence>
<dbReference type="GO" id="GO:0005975">
    <property type="term" value="P:carbohydrate metabolic process"/>
    <property type="evidence" value="ECO:0007669"/>
    <property type="project" value="InterPro"/>
</dbReference>
<keyword evidence="2" id="KW-0472">Membrane</keyword>
<dbReference type="RefSeq" id="XP_002177898.1">
    <property type="nucleotide sequence ID" value="XM_002177862.1"/>
</dbReference>
<keyword evidence="4" id="KW-1185">Reference proteome</keyword>
<gene>
    <name evidence="3" type="ORF">PHATRDRAFT_43370</name>
</gene>
<keyword evidence="2" id="KW-1133">Transmembrane helix</keyword>
<keyword evidence="2" id="KW-0812">Transmembrane</keyword>
<reference evidence="3 4" key="1">
    <citation type="journal article" date="2008" name="Nature">
        <title>The Phaeodactylum genome reveals the evolutionary history of diatom genomes.</title>
        <authorList>
            <person name="Bowler C."/>
            <person name="Allen A.E."/>
            <person name="Badger J.H."/>
            <person name="Grimwood J."/>
            <person name="Jabbari K."/>
            <person name="Kuo A."/>
            <person name="Maheswari U."/>
            <person name="Martens C."/>
            <person name="Maumus F."/>
            <person name="Otillar R.P."/>
            <person name="Rayko E."/>
            <person name="Salamov A."/>
            <person name="Vandepoele K."/>
            <person name="Beszteri B."/>
            <person name="Gruber A."/>
            <person name="Heijde M."/>
            <person name="Katinka M."/>
            <person name="Mock T."/>
            <person name="Valentin K."/>
            <person name="Verret F."/>
            <person name="Berges J.A."/>
            <person name="Brownlee C."/>
            <person name="Cadoret J.P."/>
            <person name="Chiovitti A."/>
            <person name="Choi C.J."/>
            <person name="Coesel S."/>
            <person name="De Martino A."/>
            <person name="Detter J.C."/>
            <person name="Durkin C."/>
            <person name="Falciatore A."/>
            <person name="Fournet J."/>
            <person name="Haruta M."/>
            <person name="Huysman M.J."/>
            <person name="Jenkins B.D."/>
            <person name="Jiroutova K."/>
            <person name="Jorgensen R.E."/>
            <person name="Joubert Y."/>
            <person name="Kaplan A."/>
            <person name="Kroger N."/>
            <person name="Kroth P.G."/>
            <person name="La Roche J."/>
            <person name="Lindquist E."/>
            <person name="Lommer M."/>
            <person name="Martin-Jezequel V."/>
            <person name="Lopez P.J."/>
            <person name="Lucas S."/>
            <person name="Mangogna M."/>
            <person name="McGinnis K."/>
            <person name="Medlin L.K."/>
            <person name="Montsant A."/>
            <person name="Oudot-Le Secq M.P."/>
            <person name="Napoli C."/>
            <person name="Obornik M."/>
            <person name="Parker M.S."/>
            <person name="Petit J.L."/>
            <person name="Porcel B.M."/>
            <person name="Poulsen N."/>
            <person name="Robison M."/>
            <person name="Rychlewski L."/>
            <person name="Rynearson T.A."/>
            <person name="Schmutz J."/>
            <person name="Shapiro H."/>
            <person name="Siaut M."/>
            <person name="Stanley M."/>
            <person name="Sussman M.R."/>
            <person name="Taylor A.R."/>
            <person name="Vardi A."/>
            <person name="von Dassow P."/>
            <person name="Vyverman W."/>
            <person name="Willis A."/>
            <person name="Wyrwicz L.S."/>
            <person name="Rokhsar D.S."/>
            <person name="Weissenbach J."/>
            <person name="Armbrust E.V."/>
            <person name="Green B.R."/>
            <person name="Van de Peer Y."/>
            <person name="Grigoriev I.V."/>
        </authorList>
    </citation>
    <scope>NUCLEOTIDE SEQUENCE [LARGE SCALE GENOMIC DNA]</scope>
    <source>
        <strain evidence="3 4">CCAP 1055/1</strain>
    </source>
</reference>
<dbReference type="InParanoid" id="B7FS11"/>
<accession>B7FS11</accession>
<dbReference type="eggNOG" id="ENOG502RIF7">
    <property type="taxonomic scope" value="Eukaryota"/>
</dbReference>
<name>B7FS11_PHATC</name>
<dbReference type="EMBL" id="CM000606">
    <property type="protein sequence ID" value="EEC50712.1"/>
    <property type="molecule type" value="Genomic_DNA"/>
</dbReference>
<dbReference type="AlphaFoldDB" id="B7FS11"/>
<evidence type="ECO:0000313" key="4">
    <source>
        <dbReference type="Proteomes" id="UP000000759"/>
    </source>
</evidence>
<protein>
    <submittedName>
        <fullName evidence="3">Uncharacterized protein</fullName>
    </submittedName>
</protein>
<reference evidence="4" key="2">
    <citation type="submission" date="2008-08" db="EMBL/GenBank/DDBJ databases">
        <authorList>
            <consortium name="Diatom Consortium"/>
            <person name="Grigoriev I."/>
            <person name="Grimwood J."/>
            <person name="Kuo A."/>
            <person name="Otillar R.P."/>
            <person name="Salamov A."/>
            <person name="Detter J.C."/>
            <person name="Lindquist E."/>
            <person name="Shapiro H."/>
            <person name="Lucas S."/>
            <person name="Glavina del Rio T."/>
            <person name="Pitluck S."/>
            <person name="Rokhsar D."/>
            <person name="Bowler C."/>
        </authorList>
    </citation>
    <scope>GENOME REANNOTATION</scope>
    <source>
        <strain evidence="4">CCAP 1055/1</strain>
    </source>
</reference>
<dbReference type="Proteomes" id="UP000000759">
    <property type="component" value="Chromosome 2"/>
</dbReference>
<dbReference type="PaxDb" id="2850-Phatr43370"/>